<evidence type="ECO:0000259" key="5">
    <source>
        <dbReference type="Pfam" id="PF00440"/>
    </source>
</evidence>
<dbReference type="PANTHER" id="PTHR30055">
    <property type="entry name" value="HTH-TYPE TRANSCRIPTIONAL REGULATOR RUTR"/>
    <property type="match status" value="1"/>
</dbReference>
<evidence type="ECO:0000256" key="3">
    <source>
        <dbReference type="ARBA" id="ARBA00023125"/>
    </source>
</evidence>
<dbReference type="SUPFAM" id="SSF48498">
    <property type="entry name" value="Tetracyclin repressor-like, C-terminal domain"/>
    <property type="match status" value="1"/>
</dbReference>
<evidence type="ECO:0000256" key="1">
    <source>
        <dbReference type="ARBA" id="ARBA00022491"/>
    </source>
</evidence>
<dbReference type="InterPro" id="IPR001647">
    <property type="entry name" value="HTH_TetR"/>
</dbReference>
<protein>
    <submittedName>
        <fullName evidence="7">TetR family transcriptional regulator</fullName>
    </submittedName>
</protein>
<dbReference type="InterPro" id="IPR009057">
    <property type="entry name" value="Homeodomain-like_sf"/>
</dbReference>
<keyword evidence="8" id="KW-1185">Reference proteome</keyword>
<dbReference type="GO" id="GO:0000976">
    <property type="term" value="F:transcription cis-regulatory region binding"/>
    <property type="evidence" value="ECO:0007669"/>
    <property type="project" value="TreeGrafter"/>
</dbReference>
<evidence type="ECO:0000259" key="6">
    <source>
        <dbReference type="Pfam" id="PF17932"/>
    </source>
</evidence>
<dbReference type="InterPro" id="IPR041490">
    <property type="entry name" value="KstR2_TetR_C"/>
</dbReference>
<dbReference type="InterPro" id="IPR050109">
    <property type="entry name" value="HTH-type_TetR-like_transc_reg"/>
</dbReference>
<dbReference type="EMBL" id="SNXS01000016">
    <property type="protein sequence ID" value="TDP60438.1"/>
    <property type="molecule type" value="Genomic_DNA"/>
</dbReference>
<dbReference type="AlphaFoldDB" id="A0A4R6QCS0"/>
<keyword evidence="4" id="KW-0804">Transcription</keyword>
<sequence length="198" mass="22633">MVGMRAKDHEDKRRLILDRSAELFARQGFHRTSISEIALACNASSKAWIYHYFPNKEAVLFTLLRDFLELAGTRVREAIALRDGARDRLHAFVLECLRIYAEYRINYAVLFSDINLLPPDQRAEIRVLERAYAHVLRDLVLAVNPGIDRGRHQTMALTMIAFGAVNWTYTWFDADGPLSLDNVAELTTKLLLNGLESI</sequence>
<evidence type="ECO:0000256" key="2">
    <source>
        <dbReference type="ARBA" id="ARBA00023015"/>
    </source>
</evidence>
<evidence type="ECO:0000256" key="4">
    <source>
        <dbReference type="ARBA" id="ARBA00023163"/>
    </source>
</evidence>
<keyword evidence="2" id="KW-0805">Transcription regulation</keyword>
<organism evidence="7 8">
    <name type="scientific">Roseateles toxinivorans</name>
    <dbReference type="NCBI Taxonomy" id="270368"/>
    <lineage>
        <taxon>Bacteria</taxon>
        <taxon>Pseudomonadati</taxon>
        <taxon>Pseudomonadota</taxon>
        <taxon>Betaproteobacteria</taxon>
        <taxon>Burkholderiales</taxon>
        <taxon>Sphaerotilaceae</taxon>
        <taxon>Roseateles</taxon>
    </lineage>
</organism>
<keyword evidence="3" id="KW-0238">DNA-binding</keyword>
<dbReference type="SUPFAM" id="SSF46689">
    <property type="entry name" value="Homeodomain-like"/>
    <property type="match status" value="1"/>
</dbReference>
<dbReference type="PANTHER" id="PTHR30055:SF175">
    <property type="entry name" value="HTH-TYPE TRANSCRIPTIONAL REPRESSOR KSTR2"/>
    <property type="match status" value="1"/>
</dbReference>
<dbReference type="Gene3D" id="1.10.10.60">
    <property type="entry name" value="Homeodomain-like"/>
    <property type="match status" value="1"/>
</dbReference>
<dbReference type="InterPro" id="IPR036271">
    <property type="entry name" value="Tet_transcr_reg_TetR-rel_C_sf"/>
</dbReference>
<comment type="caution">
    <text evidence="7">The sequence shown here is derived from an EMBL/GenBank/DDBJ whole genome shotgun (WGS) entry which is preliminary data.</text>
</comment>
<evidence type="ECO:0000313" key="8">
    <source>
        <dbReference type="Proteomes" id="UP000295361"/>
    </source>
</evidence>
<name>A0A4R6QCS0_9BURK</name>
<feature type="domain" description="HTH tetR-type" evidence="5">
    <location>
        <begin position="16"/>
        <end position="60"/>
    </location>
</feature>
<dbReference type="InParanoid" id="A0A4R6QCS0"/>
<keyword evidence="1" id="KW-0678">Repressor</keyword>
<proteinExistence type="predicted"/>
<feature type="domain" description="HTH-type transcriptional repressor KstR2 C-terminal" evidence="6">
    <location>
        <begin position="84"/>
        <end position="195"/>
    </location>
</feature>
<dbReference type="RefSeq" id="WP_133703935.1">
    <property type="nucleotide sequence ID" value="NZ_SNXS01000016.1"/>
</dbReference>
<evidence type="ECO:0000313" key="7">
    <source>
        <dbReference type="EMBL" id="TDP60438.1"/>
    </source>
</evidence>
<reference evidence="7 8" key="1">
    <citation type="submission" date="2019-03" db="EMBL/GenBank/DDBJ databases">
        <title>Genomic Encyclopedia of Type Strains, Phase IV (KMG-IV): sequencing the most valuable type-strain genomes for metagenomic binning, comparative biology and taxonomic classification.</title>
        <authorList>
            <person name="Goeker M."/>
        </authorList>
    </citation>
    <scope>NUCLEOTIDE SEQUENCE [LARGE SCALE GENOMIC DNA]</scope>
    <source>
        <strain evidence="7 8">DSM 16998</strain>
    </source>
</reference>
<dbReference type="GO" id="GO:0003700">
    <property type="term" value="F:DNA-binding transcription factor activity"/>
    <property type="evidence" value="ECO:0007669"/>
    <property type="project" value="TreeGrafter"/>
</dbReference>
<dbReference type="Gene3D" id="1.10.357.10">
    <property type="entry name" value="Tetracycline Repressor, domain 2"/>
    <property type="match status" value="1"/>
</dbReference>
<dbReference type="Proteomes" id="UP000295361">
    <property type="component" value="Unassembled WGS sequence"/>
</dbReference>
<dbReference type="OrthoDB" id="5293556at2"/>
<gene>
    <name evidence="7" type="ORF">DES47_11637</name>
</gene>
<dbReference type="Pfam" id="PF17932">
    <property type="entry name" value="TetR_C_24"/>
    <property type="match status" value="1"/>
</dbReference>
<dbReference type="Pfam" id="PF00440">
    <property type="entry name" value="TetR_N"/>
    <property type="match status" value="1"/>
</dbReference>
<accession>A0A4R6QCS0</accession>